<proteinExistence type="predicted"/>
<organism evidence="1 2">
    <name type="scientific">Solanum tuberosum</name>
    <name type="common">Potato</name>
    <dbReference type="NCBI Taxonomy" id="4113"/>
    <lineage>
        <taxon>Eukaryota</taxon>
        <taxon>Viridiplantae</taxon>
        <taxon>Streptophyta</taxon>
        <taxon>Embryophyta</taxon>
        <taxon>Tracheophyta</taxon>
        <taxon>Spermatophyta</taxon>
        <taxon>Magnoliopsida</taxon>
        <taxon>eudicotyledons</taxon>
        <taxon>Gunneridae</taxon>
        <taxon>Pentapetalae</taxon>
        <taxon>asterids</taxon>
        <taxon>lamiids</taxon>
        <taxon>Solanales</taxon>
        <taxon>Solanaceae</taxon>
        <taxon>Solanoideae</taxon>
        <taxon>Solaneae</taxon>
        <taxon>Solanum</taxon>
    </lineage>
</organism>
<dbReference type="EMBL" id="JAIVGD010000023">
    <property type="protein sequence ID" value="KAH0743753.1"/>
    <property type="molecule type" value="Genomic_DNA"/>
</dbReference>
<dbReference type="Proteomes" id="UP000826656">
    <property type="component" value="Unassembled WGS sequence"/>
</dbReference>
<reference evidence="1 2" key="1">
    <citation type="journal article" date="2021" name="bioRxiv">
        <title>Chromosome-scale and haplotype-resolved genome assembly of a tetraploid potato cultivar.</title>
        <authorList>
            <person name="Sun H."/>
            <person name="Jiao W.-B."/>
            <person name="Krause K."/>
            <person name="Campoy J.A."/>
            <person name="Goel M."/>
            <person name="Folz-Donahue K."/>
            <person name="Kukat C."/>
            <person name="Huettel B."/>
            <person name="Schneeberger K."/>
        </authorList>
    </citation>
    <scope>NUCLEOTIDE SEQUENCE [LARGE SCALE GENOMIC DNA]</scope>
    <source>
        <strain evidence="1">SolTubOtavaFocal</strain>
        <tissue evidence="1">Leaves</tissue>
    </source>
</reference>
<name>A0ABQ7UB67_SOLTU</name>
<comment type="caution">
    <text evidence="1">The sequence shown here is derived from an EMBL/GenBank/DDBJ whole genome shotgun (WGS) entry which is preliminary data.</text>
</comment>
<evidence type="ECO:0008006" key="3">
    <source>
        <dbReference type="Google" id="ProtNLM"/>
    </source>
</evidence>
<accession>A0ABQ7UB67</accession>
<protein>
    <recommendedName>
        <fullName evidence="3">GNAT family N-acetyltransferase</fullName>
    </recommendedName>
</protein>
<evidence type="ECO:0000313" key="1">
    <source>
        <dbReference type="EMBL" id="KAH0743753.1"/>
    </source>
</evidence>
<gene>
    <name evidence="1" type="ORF">KY290_031746</name>
</gene>
<sequence>MLSAVAAQAAKMGYGRVEWVVLDWNVNAIKIYLRGNRVGIGFMGRVVSLWVKKKGQTGS</sequence>
<evidence type="ECO:0000313" key="2">
    <source>
        <dbReference type="Proteomes" id="UP000826656"/>
    </source>
</evidence>
<dbReference type="InterPro" id="IPR016181">
    <property type="entry name" value="Acyl_CoA_acyltransferase"/>
</dbReference>
<dbReference type="SUPFAM" id="SSF55729">
    <property type="entry name" value="Acyl-CoA N-acyltransferases (Nat)"/>
    <property type="match status" value="1"/>
</dbReference>
<keyword evidence="2" id="KW-1185">Reference proteome</keyword>
<dbReference type="Gene3D" id="3.40.630.30">
    <property type="match status" value="1"/>
</dbReference>